<evidence type="ECO:0000313" key="2">
    <source>
        <dbReference type="EMBL" id="KIJ29450.1"/>
    </source>
</evidence>
<dbReference type="Gene3D" id="3.65.10.10">
    <property type="entry name" value="Enolpyruvate transferase domain"/>
    <property type="match status" value="1"/>
</dbReference>
<dbReference type="HOGENOM" id="CLU_2795604_0_0_1"/>
<proteinExistence type="predicted"/>
<gene>
    <name evidence="2" type="ORF">M422DRAFT_36930</name>
</gene>
<evidence type="ECO:0000313" key="3">
    <source>
        <dbReference type="Proteomes" id="UP000054279"/>
    </source>
</evidence>
<dbReference type="GO" id="GO:0003866">
    <property type="term" value="F:3-phosphoshikimate 1-carboxyvinyltransferase activity"/>
    <property type="evidence" value="ECO:0007669"/>
    <property type="project" value="TreeGrafter"/>
</dbReference>
<dbReference type="InterPro" id="IPR036968">
    <property type="entry name" value="Enolpyruvate_Tfrase_sf"/>
</dbReference>
<name>A0A0C9UWF0_SPHS4</name>
<feature type="non-terminal residue" evidence="2">
    <location>
        <position position="1"/>
    </location>
</feature>
<dbReference type="GO" id="GO:0009423">
    <property type="term" value="P:chorismate biosynthetic process"/>
    <property type="evidence" value="ECO:0007669"/>
    <property type="project" value="TreeGrafter"/>
</dbReference>
<dbReference type="PANTHER" id="PTHR21090:SF5">
    <property type="entry name" value="PENTAFUNCTIONAL AROM POLYPEPTIDE"/>
    <property type="match status" value="1"/>
</dbReference>
<protein>
    <recommendedName>
        <fullName evidence="1">Enolpyruvate transferase domain-containing protein</fullName>
    </recommendedName>
</protein>
<accession>A0A0C9UWF0</accession>
<evidence type="ECO:0000259" key="1">
    <source>
        <dbReference type="Pfam" id="PF00275"/>
    </source>
</evidence>
<reference evidence="2 3" key="1">
    <citation type="submission" date="2014-06" db="EMBL/GenBank/DDBJ databases">
        <title>Evolutionary Origins and Diversification of the Mycorrhizal Mutualists.</title>
        <authorList>
            <consortium name="DOE Joint Genome Institute"/>
            <consortium name="Mycorrhizal Genomics Consortium"/>
            <person name="Kohler A."/>
            <person name="Kuo A."/>
            <person name="Nagy L.G."/>
            <person name="Floudas D."/>
            <person name="Copeland A."/>
            <person name="Barry K.W."/>
            <person name="Cichocki N."/>
            <person name="Veneault-Fourrey C."/>
            <person name="LaButti K."/>
            <person name="Lindquist E.A."/>
            <person name="Lipzen A."/>
            <person name="Lundell T."/>
            <person name="Morin E."/>
            <person name="Murat C."/>
            <person name="Riley R."/>
            <person name="Ohm R."/>
            <person name="Sun H."/>
            <person name="Tunlid A."/>
            <person name="Henrissat B."/>
            <person name="Grigoriev I.V."/>
            <person name="Hibbett D.S."/>
            <person name="Martin F."/>
        </authorList>
    </citation>
    <scope>NUCLEOTIDE SEQUENCE [LARGE SCALE GENOMIC DNA]</scope>
    <source>
        <strain evidence="2 3">SS14</strain>
    </source>
</reference>
<dbReference type="PANTHER" id="PTHR21090">
    <property type="entry name" value="AROM/DEHYDROQUINATE SYNTHASE"/>
    <property type="match status" value="1"/>
</dbReference>
<keyword evidence="3" id="KW-1185">Reference proteome</keyword>
<dbReference type="AlphaFoldDB" id="A0A0C9UWF0"/>
<organism evidence="2 3">
    <name type="scientific">Sphaerobolus stellatus (strain SS14)</name>
    <dbReference type="NCBI Taxonomy" id="990650"/>
    <lineage>
        <taxon>Eukaryota</taxon>
        <taxon>Fungi</taxon>
        <taxon>Dikarya</taxon>
        <taxon>Basidiomycota</taxon>
        <taxon>Agaricomycotina</taxon>
        <taxon>Agaricomycetes</taxon>
        <taxon>Phallomycetidae</taxon>
        <taxon>Geastrales</taxon>
        <taxon>Sphaerobolaceae</taxon>
        <taxon>Sphaerobolus</taxon>
    </lineage>
</organism>
<dbReference type="EMBL" id="KN837282">
    <property type="protein sequence ID" value="KIJ29450.1"/>
    <property type="molecule type" value="Genomic_DNA"/>
</dbReference>
<feature type="domain" description="Enolpyruvate transferase" evidence="1">
    <location>
        <begin position="1"/>
        <end position="76"/>
    </location>
</feature>
<dbReference type="Proteomes" id="UP000054279">
    <property type="component" value="Unassembled WGS sequence"/>
</dbReference>
<dbReference type="Pfam" id="PF00275">
    <property type="entry name" value="EPSP_synthase"/>
    <property type="match status" value="1"/>
</dbReference>
<dbReference type="InterPro" id="IPR001986">
    <property type="entry name" value="Enolpyruvate_Tfrase_dom"/>
</dbReference>
<sequence>MMVALSDLKRAKSLWEDNGETLVVEGGRGALEIPESGKKIYLGNADTAARFLTTVCALAKSKSSKQTTTITGNARM</sequence>